<protein>
    <recommendedName>
        <fullName evidence="4">Transposase</fullName>
    </recommendedName>
</protein>
<feature type="region of interest" description="Disordered" evidence="1">
    <location>
        <begin position="1"/>
        <end position="43"/>
    </location>
</feature>
<evidence type="ECO:0000256" key="1">
    <source>
        <dbReference type="SAM" id="MobiDB-lite"/>
    </source>
</evidence>
<dbReference type="Proteomes" id="UP000019197">
    <property type="component" value="Unassembled WGS sequence"/>
</dbReference>
<evidence type="ECO:0008006" key="4">
    <source>
        <dbReference type="Google" id="ProtNLM"/>
    </source>
</evidence>
<dbReference type="AlphaFoldDB" id="W1J631"/>
<sequence>MAAELDSHLAQDIEVNRKNGSTKKQIKASTGGFELATPRDHNG</sequence>
<accession>W1J631</accession>
<evidence type="ECO:0000313" key="3">
    <source>
        <dbReference type="Proteomes" id="UP000019197"/>
    </source>
</evidence>
<name>W1J631_9GAMM</name>
<proteinExistence type="predicted"/>
<feature type="compositionally biased region" description="Basic and acidic residues" evidence="1">
    <location>
        <begin position="1"/>
        <end position="17"/>
    </location>
</feature>
<dbReference type="EMBL" id="CBXE010000208">
    <property type="protein sequence ID" value="CDL86217.1"/>
    <property type="molecule type" value="Genomic_DNA"/>
</dbReference>
<reference evidence="2 3" key="1">
    <citation type="submission" date="2013-11" db="EMBL/GenBank/DDBJ databases">
        <title>Draft genome sequence and annotation of the entomopathogenic bacterium, Xenorhabdus cabanillasi strain JM26.</title>
        <authorList>
            <person name="Gualtieri M."/>
            <person name="Ogier J.C."/>
            <person name="Pages S."/>
            <person name="Givaudan A."/>
            <person name="Gaudriault S."/>
        </authorList>
    </citation>
    <scope>NUCLEOTIDE SEQUENCE [LARGE SCALE GENOMIC DNA]</scope>
    <source>
        <strain evidence="2 3">JM26</strain>
    </source>
</reference>
<gene>
    <name evidence="2" type="ORF">XCR1_2860007</name>
</gene>
<dbReference type="RefSeq" id="WP_422645841.1">
    <property type="nucleotide sequence ID" value="NZ_CAWLVK010000208.1"/>
</dbReference>
<comment type="caution">
    <text evidence="2">The sequence shown here is derived from an EMBL/GenBank/DDBJ whole genome shotgun (WGS) entry which is preliminary data.</text>
</comment>
<organism evidence="2 3">
    <name type="scientific">Xenorhabdus cabanillasii JM26</name>
    <dbReference type="NCBI Taxonomy" id="1427517"/>
    <lineage>
        <taxon>Bacteria</taxon>
        <taxon>Pseudomonadati</taxon>
        <taxon>Pseudomonadota</taxon>
        <taxon>Gammaproteobacteria</taxon>
        <taxon>Enterobacterales</taxon>
        <taxon>Morganellaceae</taxon>
        <taxon>Xenorhabdus</taxon>
    </lineage>
</organism>
<evidence type="ECO:0000313" key="2">
    <source>
        <dbReference type="EMBL" id="CDL86217.1"/>
    </source>
</evidence>